<comment type="caution">
    <text evidence="7">The sequence shown here is derived from an EMBL/GenBank/DDBJ whole genome shotgun (WGS) entry which is preliminary data.</text>
</comment>
<dbReference type="GO" id="GO:0006226">
    <property type="term" value="P:dUMP biosynthetic process"/>
    <property type="evidence" value="ECO:0007669"/>
    <property type="project" value="InterPro"/>
</dbReference>
<dbReference type="Gene3D" id="2.70.40.10">
    <property type="match status" value="1"/>
</dbReference>
<organism evidence="7 8">
    <name type="scientific">Candidatus Phytoplasma phoenicium</name>
    <dbReference type="NCBI Taxonomy" id="198422"/>
    <lineage>
        <taxon>Bacteria</taxon>
        <taxon>Bacillati</taxon>
        <taxon>Mycoplasmatota</taxon>
        <taxon>Mollicutes</taxon>
        <taxon>Acholeplasmatales</taxon>
        <taxon>Acholeplasmataceae</taxon>
        <taxon>Candidatus Phytoplasma</taxon>
        <taxon>16SrIX (Pigeon pea witches'-broom group)</taxon>
    </lineage>
</organism>
<evidence type="ECO:0000256" key="3">
    <source>
        <dbReference type="ARBA" id="ARBA00022801"/>
    </source>
</evidence>
<gene>
    <name evidence="7" type="ORF">C6B37_00030</name>
</gene>
<comment type="similarity">
    <text evidence="1">Belongs to the dUTPase family.</text>
</comment>
<feature type="domain" description="dUTPase-like" evidence="6">
    <location>
        <begin position="19"/>
        <end position="151"/>
    </location>
</feature>
<dbReference type="GO" id="GO:0004170">
    <property type="term" value="F:dUTP diphosphatase activity"/>
    <property type="evidence" value="ECO:0007669"/>
    <property type="project" value="UniProtKB-EC"/>
</dbReference>
<dbReference type="InterPro" id="IPR008181">
    <property type="entry name" value="dUTPase"/>
</dbReference>
<reference evidence="7 8" key="1">
    <citation type="submission" date="2018-02" db="EMBL/GenBank/DDBJ databases">
        <title>Metagenomics reveals mixed infection of spiroplasma and phytoplasma in chicory.</title>
        <authorList>
            <person name="Polano C."/>
            <person name="Moruzzi S."/>
            <person name="Ermacora P."/>
            <person name="Ferrini F."/>
            <person name="Martini M."/>
            <person name="Firrao G."/>
        </authorList>
    </citation>
    <scope>NUCLEOTIDE SEQUENCE [LARGE SCALE GENOMIC DNA]</scope>
    <source>
        <strain evidence="7 8">ChiP</strain>
    </source>
</reference>
<evidence type="ECO:0000256" key="4">
    <source>
        <dbReference type="ARBA" id="ARBA00023080"/>
    </source>
</evidence>
<dbReference type="GO" id="GO:0046081">
    <property type="term" value="P:dUTP catabolic process"/>
    <property type="evidence" value="ECO:0007669"/>
    <property type="project" value="InterPro"/>
</dbReference>
<dbReference type="EC" id="3.6.1.23" evidence="2"/>
<protein>
    <recommendedName>
        <fullName evidence="2">dUTP diphosphatase</fullName>
        <ecNumber evidence="2">3.6.1.23</ecNumber>
    </recommendedName>
</protein>
<evidence type="ECO:0000256" key="1">
    <source>
        <dbReference type="ARBA" id="ARBA00006581"/>
    </source>
</evidence>
<evidence type="ECO:0000256" key="5">
    <source>
        <dbReference type="ARBA" id="ARBA00047686"/>
    </source>
</evidence>
<evidence type="ECO:0000313" key="7">
    <source>
        <dbReference type="EMBL" id="PQP79982.1"/>
    </source>
</evidence>
<comment type="catalytic activity">
    <reaction evidence="5">
        <text>dUTP + H2O = dUMP + diphosphate + H(+)</text>
        <dbReference type="Rhea" id="RHEA:10248"/>
        <dbReference type="ChEBI" id="CHEBI:15377"/>
        <dbReference type="ChEBI" id="CHEBI:15378"/>
        <dbReference type="ChEBI" id="CHEBI:33019"/>
        <dbReference type="ChEBI" id="CHEBI:61555"/>
        <dbReference type="ChEBI" id="CHEBI:246422"/>
        <dbReference type="EC" id="3.6.1.23"/>
    </reaction>
</comment>
<dbReference type="InterPro" id="IPR033704">
    <property type="entry name" value="dUTPase_trimeric"/>
</dbReference>
<dbReference type="PANTHER" id="PTHR11241:SF0">
    <property type="entry name" value="DEOXYURIDINE 5'-TRIPHOSPHATE NUCLEOTIDOHYDROLASE"/>
    <property type="match status" value="1"/>
</dbReference>
<keyword evidence="8" id="KW-1185">Reference proteome</keyword>
<dbReference type="AlphaFoldDB" id="A0A2S8NVP1"/>
<dbReference type="GO" id="GO:0000287">
    <property type="term" value="F:magnesium ion binding"/>
    <property type="evidence" value="ECO:0007669"/>
    <property type="project" value="InterPro"/>
</dbReference>
<dbReference type="InterPro" id="IPR036157">
    <property type="entry name" value="dUTPase-like_sf"/>
</dbReference>
<evidence type="ECO:0000256" key="2">
    <source>
        <dbReference type="ARBA" id="ARBA00012379"/>
    </source>
</evidence>
<dbReference type="InterPro" id="IPR029054">
    <property type="entry name" value="dUTPase-like"/>
</dbReference>
<dbReference type="SUPFAM" id="SSF51283">
    <property type="entry name" value="dUTPase-like"/>
    <property type="match status" value="1"/>
</dbReference>
<dbReference type="EMBL" id="PUUG01000001">
    <property type="protein sequence ID" value="PQP79982.1"/>
    <property type="molecule type" value="Genomic_DNA"/>
</dbReference>
<accession>A0A2S8NVP1</accession>
<dbReference type="PANTHER" id="PTHR11241">
    <property type="entry name" value="DEOXYURIDINE 5'-TRIPHOSPHATE NUCLEOTIDOHYDROLASE"/>
    <property type="match status" value="1"/>
</dbReference>
<dbReference type="CDD" id="cd07557">
    <property type="entry name" value="trimeric_dUTPase"/>
    <property type="match status" value="1"/>
</dbReference>
<keyword evidence="3 7" id="KW-0378">Hydrolase</keyword>
<evidence type="ECO:0000313" key="8">
    <source>
        <dbReference type="Proteomes" id="UP000238672"/>
    </source>
</evidence>
<evidence type="ECO:0000259" key="6">
    <source>
        <dbReference type="Pfam" id="PF00692"/>
    </source>
</evidence>
<dbReference type="Proteomes" id="UP000238672">
    <property type="component" value="Unassembled WGS sequence"/>
</dbReference>
<proteinExistence type="inferred from homology"/>
<keyword evidence="4" id="KW-0546">Nucleotide metabolism</keyword>
<sequence length="153" mass="17672">MNKDKYFVFQIVKNYQNQKINLPQRKTLFSAGYDFEVAQNTKIGPQQIVLIPTGVKARFSSNKALFIYARSSLALKKKLMLANNVGVIDSDYYDNPHNEGHILIPLYNFSQQEVVLEKYERIAQGILQNYYITNDDYVFKNDIRKSGFGSTND</sequence>
<dbReference type="Pfam" id="PF00692">
    <property type="entry name" value="dUTPase"/>
    <property type="match status" value="1"/>
</dbReference>
<name>A0A2S8NVP1_9MOLU</name>